<dbReference type="CDD" id="cd04095">
    <property type="entry name" value="CysN_NoDQ_III"/>
    <property type="match status" value="1"/>
</dbReference>
<dbReference type="SUPFAM" id="SSF50447">
    <property type="entry name" value="Translation proteins"/>
    <property type="match status" value="1"/>
</dbReference>
<dbReference type="PROSITE" id="PS00301">
    <property type="entry name" value="G_TR_1"/>
    <property type="match status" value="1"/>
</dbReference>
<dbReference type="InterPro" id="IPR041757">
    <property type="entry name" value="CysN_GTP-bd"/>
</dbReference>
<evidence type="ECO:0000259" key="3">
    <source>
        <dbReference type="PROSITE" id="PS51722"/>
    </source>
</evidence>
<dbReference type="CDD" id="cd04166">
    <property type="entry name" value="CysN_ATPS"/>
    <property type="match status" value="1"/>
</dbReference>
<protein>
    <submittedName>
        <fullName evidence="4">GTP-binding protein</fullName>
    </submittedName>
</protein>
<dbReference type="CDD" id="cd03695">
    <property type="entry name" value="CysN_NodQ_II"/>
    <property type="match status" value="1"/>
</dbReference>
<reference evidence="4" key="1">
    <citation type="submission" date="2023-06" db="EMBL/GenBank/DDBJ databases">
        <title>Egi l300058.</title>
        <authorList>
            <person name="Gao L."/>
            <person name="Fang B.-Z."/>
            <person name="Li W.-J."/>
        </authorList>
    </citation>
    <scope>NUCLEOTIDE SEQUENCE</scope>
    <source>
        <strain evidence="4">EGI L300058</strain>
    </source>
</reference>
<dbReference type="Gene3D" id="2.40.30.10">
    <property type="entry name" value="Translation factors"/>
    <property type="match status" value="2"/>
</dbReference>
<dbReference type="SUPFAM" id="SSF50465">
    <property type="entry name" value="EF-Tu/eEF-1alpha/eIF2-gamma C-terminal domain"/>
    <property type="match status" value="1"/>
</dbReference>
<dbReference type="SUPFAM" id="SSF52540">
    <property type="entry name" value="P-loop containing nucleoside triphosphate hydrolases"/>
    <property type="match status" value="1"/>
</dbReference>
<dbReference type="Pfam" id="PF22594">
    <property type="entry name" value="GTP-eEF1A_C"/>
    <property type="match status" value="1"/>
</dbReference>
<dbReference type="InterPro" id="IPR050100">
    <property type="entry name" value="TRAFAC_GTPase_members"/>
</dbReference>
<dbReference type="Proteomes" id="UP001172708">
    <property type="component" value="Unassembled WGS sequence"/>
</dbReference>
<evidence type="ECO:0000256" key="1">
    <source>
        <dbReference type="ARBA" id="ARBA00022741"/>
    </source>
</evidence>
<dbReference type="InterPro" id="IPR044138">
    <property type="entry name" value="CysN_II"/>
</dbReference>
<gene>
    <name evidence="4" type="ORF">QQX02_07615</name>
</gene>
<keyword evidence="1" id="KW-0547">Nucleotide-binding</keyword>
<name>A0ABT8GH84_9MICO</name>
<dbReference type="RefSeq" id="WP_301142249.1">
    <property type="nucleotide sequence ID" value="NZ_JAUHQA010000001.1"/>
</dbReference>
<feature type="domain" description="Tr-type G" evidence="3">
    <location>
        <begin position="19"/>
        <end position="231"/>
    </location>
</feature>
<evidence type="ECO:0000313" key="4">
    <source>
        <dbReference type="EMBL" id="MDN4480785.1"/>
    </source>
</evidence>
<evidence type="ECO:0000256" key="2">
    <source>
        <dbReference type="ARBA" id="ARBA00023134"/>
    </source>
</evidence>
<dbReference type="InterPro" id="IPR044139">
    <property type="entry name" value="CysN_NoDQ_III"/>
</dbReference>
<dbReference type="InterPro" id="IPR054696">
    <property type="entry name" value="GTP-eEF1A_C"/>
</dbReference>
<dbReference type="PROSITE" id="PS51722">
    <property type="entry name" value="G_TR_2"/>
    <property type="match status" value="1"/>
</dbReference>
<dbReference type="PANTHER" id="PTHR23115">
    <property type="entry name" value="TRANSLATION FACTOR"/>
    <property type="match status" value="1"/>
</dbReference>
<keyword evidence="5" id="KW-1185">Reference proteome</keyword>
<dbReference type="Gene3D" id="3.40.50.300">
    <property type="entry name" value="P-loop containing nucleotide triphosphate hydrolases"/>
    <property type="match status" value="1"/>
</dbReference>
<accession>A0ABT8GH84</accession>
<dbReference type="InterPro" id="IPR009001">
    <property type="entry name" value="Transl_elong_EF1A/Init_IF2_C"/>
</dbReference>
<proteinExistence type="predicted"/>
<comment type="caution">
    <text evidence="4">The sequence shown here is derived from an EMBL/GenBank/DDBJ whole genome shotgun (WGS) entry which is preliminary data.</text>
</comment>
<dbReference type="InterPro" id="IPR009000">
    <property type="entry name" value="Transl_B-barrel_sf"/>
</dbReference>
<dbReference type="Pfam" id="PF00009">
    <property type="entry name" value="GTP_EFTU"/>
    <property type="match status" value="1"/>
</dbReference>
<dbReference type="InterPro" id="IPR027417">
    <property type="entry name" value="P-loop_NTPase"/>
</dbReference>
<dbReference type="EMBL" id="JAUHQA010000001">
    <property type="protein sequence ID" value="MDN4480785.1"/>
    <property type="molecule type" value="Genomic_DNA"/>
</dbReference>
<dbReference type="InterPro" id="IPR000795">
    <property type="entry name" value="T_Tr_GTP-bd_dom"/>
</dbReference>
<sequence length="476" mass="50900">MTAPDTTDAAAAIPDARRTSLLRFATAGSVDDGKSTLVGRLLHDTKSILADAYEAMERVSKERGGEEVDLALLTDGLRAEREQGITIDVAYRYFSTPKRTFILADCPGHVQYTRNTVTGASTADALVVLIDARYGVVEQTKRHLAVAALLRVPHVIVAVNKIDLLDYAQGPFRSITQHVQTHAESLGLTNVVTVPVSALKGDNVALRSDLTPWYDGPTVLEVLETVPSIDQGADDFAAAHRRGIAHPTAEQARATESGWRMPVQWVLRPQDAAISPEYREYRGYAGQVAEGTIRVGDDVVVQPSGRRTTVAGIDTADGPLDHAHTGLSVSIRLADDVDVARGDLLSSAADAVAPERAFHAHVAWLTDRPLRVRDRVLIQHGSARVQAMVTAIDGILDISLPGGTLDSSIATGHELLLNDIGVVRFQLAQPLAVEDYGRHRRTGAFCVIDPQDGNTIGAGTARASAPGTGTDAHVTI</sequence>
<organism evidence="4 5">
    <name type="scientific">Demequina muriae</name>
    <dbReference type="NCBI Taxonomy" id="3051664"/>
    <lineage>
        <taxon>Bacteria</taxon>
        <taxon>Bacillati</taxon>
        <taxon>Actinomycetota</taxon>
        <taxon>Actinomycetes</taxon>
        <taxon>Micrococcales</taxon>
        <taxon>Demequinaceae</taxon>
        <taxon>Demequina</taxon>
    </lineage>
</organism>
<dbReference type="PRINTS" id="PR00315">
    <property type="entry name" value="ELONGATNFCT"/>
</dbReference>
<dbReference type="InterPro" id="IPR031157">
    <property type="entry name" value="G_TR_CS"/>
</dbReference>
<evidence type="ECO:0000313" key="5">
    <source>
        <dbReference type="Proteomes" id="UP001172708"/>
    </source>
</evidence>
<keyword evidence="2" id="KW-0342">GTP-binding</keyword>